<keyword evidence="3" id="KW-1185">Reference proteome</keyword>
<dbReference type="GeneID" id="300580468"/>
<sequence length="101" mass="11651">MGEGFKGENLSVHMMMNVTTFKDALWCSETARTFATCYIPFPCASSTWPMNLEGLCYDCWSCHKISKNDPVLDEPYRDMSTDSMQKDEEVHSDMKHLMLRP</sequence>
<dbReference type="RefSeq" id="XP_073555335.1">
    <property type="nucleotide sequence ID" value="XM_073706018.1"/>
</dbReference>
<accession>A0ABY2GTV5</accession>
<evidence type="ECO:0000256" key="1">
    <source>
        <dbReference type="SAM" id="MobiDB-lite"/>
    </source>
</evidence>
<dbReference type="EMBL" id="PPTA01000015">
    <property type="protein sequence ID" value="TFA99133.1"/>
    <property type="molecule type" value="Genomic_DNA"/>
</dbReference>
<reference evidence="2 3" key="1">
    <citation type="submission" date="2018-01" db="EMBL/GenBank/DDBJ databases">
        <title>Genome characterization of the sugarcane-associated fungus Trichoderma ghanense CCMA-1212 and their application in lignocelulose bioconversion.</title>
        <authorList>
            <person name="Steindorff A.S."/>
            <person name="Mendes T.D."/>
            <person name="Vilela E.S.D."/>
            <person name="Rodrigues D.S."/>
            <person name="Formighieri E.F."/>
            <person name="Melo I.S."/>
            <person name="Favaro L.C.L."/>
        </authorList>
    </citation>
    <scope>NUCLEOTIDE SEQUENCE [LARGE SCALE GENOMIC DNA]</scope>
    <source>
        <strain evidence="2 3">CCMA-1212</strain>
    </source>
</reference>
<gene>
    <name evidence="2" type="ORF">CCMA1212_008915</name>
</gene>
<dbReference type="Proteomes" id="UP001642720">
    <property type="component" value="Unassembled WGS sequence"/>
</dbReference>
<organism evidence="2 3">
    <name type="scientific">Trichoderma ghanense</name>
    <dbReference type="NCBI Taxonomy" id="65468"/>
    <lineage>
        <taxon>Eukaryota</taxon>
        <taxon>Fungi</taxon>
        <taxon>Dikarya</taxon>
        <taxon>Ascomycota</taxon>
        <taxon>Pezizomycotina</taxon>
        <taxon>Sordariomycetes</taxon>
        <taxon>Hypocreomycetidae</taxon>
        <taxon>Hypocreales</taxon>
        <taxon>Hypocreaceae</taxon>
        <taxon>Trichoderma</taxon>
    </lineage>
</organism>
<feature type="region of interest" description="Disordered" evidence="1">
    <location>
        <begin position="74"/>
        <end position="101"/>
    </location>
</feature>
<evidence type="ECO:0000313" key="3">
    <source>
        <dbReference type="Proteomes" id="UP001642720"/>
    </source>
</evidence>
<comment type="caution">
    <text evidence="2">The sequence shown here is derived from an EMBL/GenBank/DDBJ whole genome shotgun (WGS) entry which is preliminary data.</text>
</comment>
<name>A0ABY2GTV5_9HYPO</name>
<proteinExistence type="predicted"/>
<protein>
    <submittedName>
        <fullName evidence="2">Uncharacterized protein</fullName>
    </submittedName>
</protein>
<evidence type="ECO:0000313" key="2">
    <source>
        <dbReference type="EMBL" id="TFA99133.1"/>
    </source>
</evidence>